<dbReference type="GO" id="GO:0003723">
    <property type="term" value="F:RNA binding"/>
    <property type="evidence" value="ECO:0007669"/>
    <property type="project" value="UniProtKB-UniRule"/>
</dbReference>
<name>W6UKI8_ECHGR</name>
<dbReference type="EMBL" id="APAU02000019">
    <property type="protein sequence ID" value="EUB61593.1"/>
    <property type="molecule type" value="Genomic_DNA"/>
</dbReference>
<dbReference type="GeneID" id="36339372"/>
<feature type="compositionally biased region" description="Basic residues" evidence="3">
    <location>
        <begin position="44"/>
        <end position="54"/>
    </location>
</feature>
<dbReference type="PROSITE" id="PS50102">
    <property type="entry name" value="RRM"/>
    <property type="match status" value="1"/>
</dbReference>
<dbReference type="InterPro" id="IPR052462">
    <property type="entry name" value="SLIRP/GR-RBP-like"/>
</dbReference>
<dbReference type="STRING" id="6210.W6UKI8"/>
<keyword evidence="1 2" id="KW-0694">RNA-binding</keyword>
<dbReference type="RefSeq" id="XP_024352789.1">
    <property type="nucleotide sequence ID" value="XM_024492906.1"/>
</dbReference>
<dbReference type="CDD" id="cd12363">
    <property type="entry name" value="RRM_TRA2"/>
    <property type="match status" value="1"/>
</dbReference>
<dbReference type="Gene3D" id="3.30.70.330">
    <property type="match status" value="1"/>
</dbReference>
<dbReference type="KEGG" id="egl:EGR_03657"/>
<reference evidence="5 6" key="1">
    <citation type="journal article" date="2013" name="Nat. Genet.">
        <title>The genome of the hydatid tapeworm Echinococcus granulosus.</title>
        <authorList>
            <person name="Zheng H."/>
            <person name="Zhang W."/>
            <person name="Zhang L."/>
            <person name="Zhang Z."/>
            <person name="Li J."/>
            <person name="Lu G."/>
            <person name="Zhu Y."/>
            <person name="Wang Y."/>
            <person name="Huang Y."/>
            <person name="Liu J."/>
            <person name="Kang H."/>
            <person name="Chen J."/>
            <person name="Wang L."/>
            <person name="Chen A."/>
            <person name="Yu S."/>
            <person name="Gao Z."/>
            <person name="Jin L."/>
            <person name="Gu W."/>
            <person name="Wang Z."/>
            <person name="Zhao L."/>
            <person name="Shi B."/>
            <person name="Wen H."/>
            <person name="Lin R."/>
            <person name="Jones M.K."/>
            <person name="Brejova B."/>
            <person name="Vinar T."/>
            <person name="Zhao G."/>
            <person name="McManus D.P."/>
            <person name="Chen Z."/>
            <person name="Zhou Y."/>
            <person name="Wang S."/>
        </authorList>
    </citation>
    <scope>NUCLEOTIDE SEQUENCE [LARGE SCALE GENOMIC DNA]</scope>
</reference>
<dbReference type="SUPFAM" id="SSF54928">
    <property type="entry name" value="RNA-binding domain, RBD"/>
    <property type="match status" value="1"/>
</dbReference>
<evidence type="ECO:0000259" key="4">
    <source>
        <dbReference type="PROSITE" id="PS50102"/>
    </source>
</evidence>
<comment type="caution">
    <text evidence="5">The sequence shown here is derived from an EMBL/GenBank/DDBJ whole genome shotgun (WGS) entry which is preliminary data.</text>
</comment>
<dbReference type="PANTHER" id="PTHR48027">
    <property type="entry name" value="HETEROGENEOUS NUCLEAR RIBONUCLEOPROTEIN 87F-RELATED"/>
    <property type="match status" value="1"/>
</dbReference>
<evidence type="ECO:0000313" key="5">
    <source>
        <dbReference type="EMBL" id="EUB61593.1"/>
    </source>
</evidence>
<protein>
    <submittedName>
        <fullName evidence="5">Transformer-2 protein beta</fullName>
    </submittedName>
</protein>
<sequence length="300" mass="34290">MGKVYNHLQFVHSYSLPPFVVAAIEMRDSASPSNSYKRDESVHSRGRSRSRSRSRSPTPKSYRRRRSRSSSRDYRSRRASGYSSSYGYRRGQPRDNPVPSRCIGVFGLSLSTTERDLYDLFSRYGEVEDVTIVYDNFTGHSRGFGFVYMRHLSDAKEAKHDAHGTELDGRPIRVDYSVTERPHSPTPDAAVLVGAHLHQGVGTHVHALEAMIKKTFAFTVLHLPHSTEFVPYRRVLHIAIQVTTNTVLPLCRYENPKNKSFVFVQRDNMNRNEKISIIYVEVNVDEISESNIHENNLATE</sequence>
<evidence type="ECO:0000256" key="1">
    <source>
        <dbReference type="ARBA" id="ARBA00022884"/>
    </source>
</evidence>
<evidence type="ECO:0000256" key="2">
    <source>
        <dbReference type="PROSITE-ProRule" id="PRU00176"/>
    </source>
</evidence>
<accession>W6UKI8</accession>
<dbReference type="CTD" id="36339372"/>
<evidence type="ECO:0000256" key="3">
    <source>
        <dbReference type="SAM" id="MobiDB-lite"/>
    </source>
</evidence>
<feature type="domain" description="RRM" evidence="4">
    <location>
        <begin position="101"/>
        <end position="179"/>
    </location>
</feature>
<dbReference type="AlphaFoldDB" id="W6UKI8"/>
<feature type="compositionally biased region" description="Low complexity" evidence="3">
    <location>
        <begin position="79"/>
        <end position="90"/>
    </location>
</feature>
<feature type="region of interest" description="Disordered" evidence="3">
    <location>
        <begin position="30"/>
        <end position="95"/>
    </location>
</feature>
<evidence type="ECO:0000313" key="6">
    <source>
        <dbReference type="Proteomes" id="UP000019149"/>
    </source>
</evidence>
<keyword evidence="6" id="KW-1185">Reference proteome</keyword>
<gene>
    <name evidence="5" type="ORF">EGR_03657</name>
</gene>
<dbReference type="InterPro" id="IPR012677">
    <property type="entry name" value="Nucleotide-bd_a/b_plait_sf"/>
</dbReference>
<dbReference type="Proteomes" id="UP000019149">
    <property type="component" value="Unassembled WGS sequence"/>
</dbReference>
<dbReference type="InterPro" id="IPR000504">
    <property type="entry name" value="RRM_dom"/>
</dbReference>
<dbReference type="OMA" id="KHDAHGT"/>
<dbReference type="InterPro" id="IPR035979">
    <property type="entry name" value="RBD_domain_sf"/>
</dbReference>
<dbReference type="SMART" id="SM00360">
    <property type="entry name" value="RRM"/>
    <property type="match status" value="1"/>
</dbReference>
<proteinExistence type="predicted"/>
<dbReference type="Pfam" id="PF00076">
    <property type="entry name" value="RRM_1"/>
    <property type="match status" value="1"/>
</dbReference>
<organism evidence="5 6">
    <name type="scientific">Echinococcus granulosus</name>
    <name type="common">Hydatid tapeworm</name>
    <dbReference type="NCBI Taxonomy" id="6210"/>
    <lineage>
        <taxon>Eukaryota</taxon>
        <taxon>Metazoa</taxon>
        <taxon>Spiralia</taxon>
        <taxon>Lophotrochozoa</taxon>
        <taxon>Platyhelminthes</taxon>
        <taxon>Cestoda</taxon>
        <taxon>Eucestoda</taxon>
        <taxon>Cyclophyllidea</taxon>
        <taxon>Taeniidae</taxon>
        <taxon>Echinococcus</taxon>
        <taxon>Echinococcus granulosus group</taxon>
    </lineage>
</organism>
<dbReference type="OrthoDB" id="439808at2759"/>